<feature type="compositionally biased region" description="Pro residues" evidence="1">
    <location>
        <begin position="425"/>
        <end position="436"/>
    </location>
</feature>
<feature type="region of interest" description="Disordered" evidence="1">
    <location>
        <begin position="351"/>
        <end position="410"/>
    </location>
</feature>
<name>A0A0C9TUL9_PAXIN</name>
<evidence type="ECO:0000256" key="1">
    <source>
        <dbReference type="SAM" id="MobiDB-lite"/>
    </source>
</evidence>
<gene>
    <name evidence="2" type="ORF">PAXINDRAFT_13267</name>
</gene>
<protein>
    <submittedName>
        <fullName evidence="2">Uncharacterized protein</fullName>
    </submittedName>
</protein>
<feature type="region of interest" description="Disordered" evidence="1">
    <location>
        <begin position="1"/>
        <end position="114"/>
    </location>
</feature>
<dbReference type="HOGENOM" id="CLU_438790_0_0_1"/>
<reference evidence="3" key="2">
    <citation type="submission" date="2015-01" db="EMBL/GenBank/DDBJ databases">
        <title>Evolutionary Origins and Diversification of the Mycorrhizal Mutualists.</title>
        <authorList>
            <consortium name="DOE Joint Genome Institute"/>
            <consortium name="Mycorrhizal Genomics Consortium"/>
            <person name="Kohler A."/>
            <person name="Kuo A."/>
            <person name="Nagy L.G."/>
            <person name="Floudas D."/>
            <person name="Copeland A."/>
            <person name="Barry K.W."/>
            <person name="Cichocki N."/>
            <person name="Veneault-Fourrey C."/>
            <person name="LaButti K."/>
            <person name="Lindquist E.A."/>
            <person name="Lipzen A."/>
            <person name="Lundell T."/>
            <person name="Morin E."/>
            <person name="Murat C."/>
            <person name="Riley R."/>
            <person name="Ohm R."/>
            <person name="Sun H."/>
            <person name="Tunlid A."/>
            <person name="Henrissat B."/>
            <person name="Grigoriev I.V."/>
            <person name="Hibbett D.S."/>
            <person name="Martin F."/>
        </authorList>
    </citation>
    <scope>NUCLEOTIDE SEQUENCE [LARGE SCALE GENOMIC DNA]</scope>
    <source>
        <strain evidence="3">ATCC 200175</strain>
    </source>
</reference>
<feature type="compositionally biased region" description="Pro residues" evidence="1">
    <location>
        <begin position="542"/>
        <end position="560"/>
    </location>
</feature>
<feature type="compositionally biased region" description="Polar residues" evidence="1">
    <location>
        <begin position="572"/>
        <end position="581"/>
    </location>
</feature>
<feature type="region of interest" description="Disordered" evidence="1">
    <location>
        <begin position="422"/>
        <end position="441"/>
    </location>
</feature>
<evidence type="ECO:0000313" key="3">
    <source>
        <dbReference type="Proteomes" id="UP000053647"/>
    </source>
</evidence>
<organism evidence="2 3">
    <name type="scientific">Paxillus involutus ATCC 200175</name>
    <dbReference type="NCBI Taxonomy" id="664439"/>
    <lineage>
        <taxon>Eukaryota</taxon>
        <taxon>Fungi</taxon>
        <taxon>Dikarya</taxon>
        <taxon>Basidiomycota</taxon>
        <taxon>Agaricomycotina</taxon>
        <taxon>Agaricomycetes</taxon>
        <taxon>Agaricomycetidae</taxon>
        <taxon>Boletales</taxon>
        <taxon>Paxilineae</taxon>
        <taxon>Paxillaceae</taxon>
        <taxon>Paxillus</taxon>
    </lineage>
</organism>
<dbReference type="EMBL" id="KN819347">
    <property type="protein sequence ID" value="KIJ13943.1"/>
    <property type="molecule type" value="Genomic_DNA"/>
</dbReference>
<dbReference type="AlphaFoldDB" id="A0A0C9TUL9"/>
<accession>A0A0C9TUL9</accession>
<feature type="compositionally biased region" description="Polar residues" evidence="1">
    <location>
        <begin position="90"/>
        <end position="114"/>
    </location>
</feature>
<feature type="compositionally biased region" description="Basic and acidic residues" evidence="1">
    <location>
        <begin position="33"/>
        <end position="48"/>
    </location>
</feature>
<feature type="compositionally biased region" description="Basic and acidic residues" evidence="1">
    <location>
        <begin position="385"/>
        <end position="401"/>
    </location>
</feature>
<feature type="region of interest" description="Disordered" evidence="1">
    <location>
        <begin position="451"/>
        <end position="623"/>
    </location>
</feature>
<dbReference type="OrthoDB" id="2680071at2759"/>
<reference evidence="2 3" key="1">
    <citation type="submission" date="2014-06" db="EMBL/GenBank/DDBJ databases">
        <authorList>
            <consortium name="DOE Joint Genome Institute"/>
            <person name="Kuo A."/>
            <person name="Kohler A."/>
            <person name="Nagy L.G."/>
            <person name="Floudas D."/>
            <person name="Copeland A."/>
            <person name="Barry K.W."/>
            <person name="Cichocki N."/>
            <person name="Veneault-Fourrey C."/>
            <person name="LaButti K."/>
            <person name="Lindquist E.A."/>
            <person name="Lipzen A."/>
            <person name="Lundell T."/>
            <person name="Morin E."/>
            <person name="Murat C."/>
            <person name="Sun H."/>
            <person name="Tunlid A."/>
            <person name="Henrissat B."/>
            <person name="Grigoriev I.V."/>
            <person name="Hibbett D.S."/>
            <person name="Martin F."/>
            <person name="Nordberg H.P."/>
            <person name="Cantor M.N."/>
            <person name="Hua S.X."/>
        </authorList>
    </citation>
    <scope>NUCLEOTIDE SEQUENCE [LARGE SCALE GENOMIC DNA]</scope>
    <source>
        <strain evidence="2 3">ATCC 200175</strain>
    </source>
</reference>
<proteinExistence type="predicted"/>
<feature type="compositionally biased region" description="Basic and acidic residues" evidence="1">
    <location>
        <begin position="60"/>
        <end position="77"/>
    </location>
</feature>
<feature type="compositionally biased region" description="Basic and acidic residues" evidence="1">
    <location>
        <begin position="486"/>
        <end position="517"/>
    </location>
</feature>
<sequence>MDDHNDQPTPRGPVGTPDGNSRCPNRPTEPPDEEKGARRGNSEMKVNKTVEMVEEVEMEESSRDDEQTKSKEVKGEAGDQNGEDDCQPDGRTNGTGDATNSVKASSGTWQQVGNGPQLSFLIMDGTAAEGSAKKSKYKNSDLPPGATTGNKWHGVLIPTYTKWNSMLNICWGAKNSQEIEVLQLLWDVVYKCTIPAMIQGNNLIYTVATQRIAEWRGGFASASISMIHSLINSDERFSSPQGQRDLTNFWLEGNQFLFADVAGNTVWVKRTFVLLQDNALTFKIIPPSGKGKKKAAGNERWKVNISGDMFKKDFWGHEMARFMDSIEAIPPKVWDKIITAAHQFVKETMWKGHGASSDNEDDSTNDPGIGGGNDEDEYTDLMTYQRRDDEASGHVQRSAERLKRKGSRGGMKMSVCHAYVIPNTTLPPPPDEPASKPPLSGYINEMATHLEHPRQESSTMQPRRTPYDETSNGEGGGEAASGDNEVEGKARDKARDDEKGQETREVKGMPNEGEERGMSVQAPTATNANGHSQCTPNEGNLPPSPPPPPLHHPPPSPSTPNHPERRDGDVNTAKSNKTTAQRRADALHDPGGETTSPGNRPPSVRLKGERDEPTSLHIEPMDV</sequence>
<evidence type="ECO:0000313" key="2">
    <source>
        <dbReference type="EMBL" id="KIJ13943.1"/>
    </source>
</evidence>
<feature type="compositionally biased region" description="Basic and acidic residues" evidence="1">
    <location>
        <begin position="582"/>
        <end position="591"/>
    </location>
</feature>
<keyword evidence="3" id="KW-1185">Reference proteome</keyword>
<dbReference type="Proteomes" id="UP000053647">
    <property type="component" value="Unassembled WGS sequence"/>
</dbReference>
<feature type="compositionally biased region" description="Polar residues" evidence="1">
    <location>
        <begin position="521"/>
        <end position="534"/>
    </location>
</feature>